<evidence type="ECO:0000313" key="4">
    <source>
        <dbReference type="Proteomes" id="UP001059120"/>
    </source>
</evidence>
<sequence length="370" mass="41796">MKKIVILVPTLTVGGGEKIAVENANDLSSKGYDIYLLVPKGKVIKQVVSPSVKLINGNSSNLISDVCFCLRNLIKIRPDLVISYMERANFINIITSFFGTWKIYCSIHTVPSAAYASRNILARLIIKISMFISKSIQVPFICVSQGVKNELENYYKLDNVYLVENYINDENIIDYSKNHYLHNPSKVVISFVGRLNKVKGADVFVDAIALANNKFKIVDKKFWIVGDGKERDNLERLSYELGVEHLIEFLGEKEDVGKYFYYSDYLVVPSYLEGFGLVVLEGLVYGCEVCVSKCKYGPSEIISSFGLLDDTNSFSDPSSNRDKSIEELSNIILNANDRKKKTSIDYSKDQVMEKYGRDTAIKKLINLIER</sequence>
<name>A0ABY5G766_VIBPE</name>
<gene>
    <name evidence="3" type="ORF">LZI70_05905</name>
</gene>
<dbReference type="Proteomes" id="UP001059120">
    <property type="component" value="Chromosome 1"/>
</dbReference>
<dbReference type="EMBL" id="CP090614">
    <property type="protein sequence ID" value="UTT85775.1"/>
    <property type="molecule type" value="Genomic_DNA"/>
</dbReference>
<dbReference type="RefSeq" id="WP_255231620.1">
    <property type="nucleotide sequence ID" value="NZ_CP090614.1"/>
</dbReference>
<protein>
    <submittedName>
        <fullName evidence="3">Glycosyltransferase</fullName>
        <ecNumber evidence="3">2.4.-.-</ecNumber>
    </submittedName>
</protein>
<dbReference type="GO" id="GO:0016757">
    <property type="term" value="F:glycosyltransferase activity"/>
    <property type="evidence" value="ECO:0007669"/>
    <property type="project" value="UniProtKB-KW"/>
</dbReference>
<dbReference type="InterPro" id="IPR001296">
    <property type="entry name" value="Glyco_trans_1"/>
</dbReference>
<dbReference type="Pfam" id="PF13439">
    <property type="entry name" value="Glyco_transf_4"/>
    <property type="match status" value="1"/>
</dbReference>
<feature type="domain" description="Glycosyltransferase subfamily 4-like N-terminal" evidence="2">
    <location>
        <begin position="13"/>
        <end position="170"/>
    </location>
</feature>
<reference evidence="3" key="1">
    <citation type="submission" date="2022-01" db="EMBL/GenBank/DDBJ databases">
        <title>Alginate degradation mechanism of Vibrio pelagius WXL662.</title>
        <authorList>
            <person name="He X."/>
        </authorList>
    </citation>
    <scope>NUCLEOTIDE SEQUENCE</scope>
    <source>
        <strain evidence="3">WXL662</strain>
    </source>
</reference>
<accession>A0ABY5G766</accession>
<dbReference type="InterPro" id="IPR028098">
    <property type="entry name" value="Glyco_trans_4-like_N"/>
</dbReference>
<proteinExistence type="predicted"/>
<dbReference type="SUPFAM" id="SSF53756">
    <property type="entry name" value="UDP-Glycosyltransferase/glycogen phosphorylase"/>
    <property type="match status" value="1"/>
</dbReference>
<keyword evidence="3" id="KW-0808">Transferase</keyword>
<dbReference type="Gene3D" id="3.40.50.2000">
    <property type="entry name" value="Glycogen Phosphorylase B"/>
    <property type="match status" value="2"/>
</dbReference>
<evidence type="ECO:0000259" key="1">
    <source>
        <dbReference type="Pfam" id="PF00534"/>
    </source>
</evidence>
<dbReference type="EC" id="2.4.-.-" evidence="3"/>
<evidence type="ECO:0000259" key="2">
    <source>
        <dbReference type="Pfam" id="PF13439"/>
    </source>
</evidence>
<dbReference type="Pfam" id="PF00534">
    <property type="entry name" value="Glycos_transf_1"/>
    <property type="match status" value="1"/>
</dbReference>
<dbReference type="PANTHER" id="PTHR12526">
    <property type="entry name" value="GLYCOSYLTRANSFERASE"/>
    <property type="match status" value="1"/>
</dbReference>
<organism evidence="3 4">
    <name type="scientific">Vibrio pelagius</name>
    <dbReference type="NCBI Taxonomy" id="28169"/>
    <lineage>
        <taxon>Bacteria</taxon>
        <taxon>Pseudomonadati</taxon>
        <taxon>Pseudomonadota</taxon>
        <taxon>Gammaproteobacteria</taxon>
        <taxon>Vibrionales</taxon>
        <taxon>Vibrionaceae</taxon>
        <taxon>Vibrio</taxon>
    </lineage>
</organism>
<dbReference type="PANTHER" id="PTHR12526:SF630">
    <property type="entry name" value="GLYCOSYLTRANSFERASE"/>
    <property type="match status" value="1"/>
</dbReference>
<feature type="domain" description="Glycosyl transferase family 1" evidence="1">
    <location>
        <begin position="178"/>
        <end position="339"/>
    </location>
</feature>
<evidence type="ECO:0000313" key="3">
    <source>
        <dbReference type="EMBL" id="UTT85775.1"/>
    </source>
</evidence>
<keyword evidence="4" id="KW-1185">Reference proteome</keyword>
<keyword evidence="3" id="KW-0328">Glycosyltransferase</keyword>